<dbReference type="AlphaFoldDB" id="A0A4R5UDR5"/>
<evidence type="ECO:0000313" key="3">
    <source>
        <dbReference type="Proteomes" id="UP000295543"/>
    </source>
</evidence>
<dbReference type="PANTHER" id="PTHR43268:SF3">
    <property type="entry name" value="RHODANESE-LIKE DOMAIN-CONTAINING PROTEIN 7-RELATED"/>
    <property type="match status" value="1"/>
</dbReference>
<evidence type="ECO:0000259" key="1">
    <source>
        <dbReference type="PROSITE" id="PS50206"/>
    </source>
</evidence>
<dbReference type="Proteomes" id="UP000295543">
    <property type="component" value="Unassembled WGS sequence"/>
</dbReference>
<name>A0A4R5UDR5_9GAMM</name>
<dbReference type="NCBIfam" id="NF003703">
    <property type="entry name" value="PRK05320.1"/>
    <property type="match status" value="1"/>
</dbReference>
<sequence length="249" mass="27044">MIENLAAYHFAAIDDPDAVAIWLRDLAEAGDLRGTVLVAPEGLNLFLAGTVEAIDALIDAVRGDARFSTLQVKRSRSASVPFARLKVKVKPEIISFRKPEAMPLDAPARAPDVAPETLARWIAQGHDDAGKRLVLLDTRNREEFGFGTFSDALTLPIDNFTELPDALAPHRDALRDATVVSFCTGGIRCEKAALWMQADGMDNVLQLDGGILGYFERVGGFGYDGRCFVFDARVALDPQLRPLHDGAPA</sequence>
<dbReference type="OrthoDB" id="9778326at2"/>
<evidence type="ECO:0000313" key="2">
    <source>
        <dbReference type="EMBL" id="TDK33321.1"/>
    </source>
</evidence>
<dbReference type="PANTHER" id="PTHR43268">
    <property type="entry name" value="THIOSULFATE SULFURTRANSFERASE/RHODANESE-LIKE DOMAIN-CONTAINING PROTEIN 2"/>
    <property type="match status" value="1"/>
</dbReference>
<organism evidence="2 3">
    <name type="scientific">Luteimonas terrae</name>
    <dbReference type="NCBI Taxonomy" id="1530191"/>
    <lineage>
        <taxon>Bacteria</taxon>
        <taxon>Pseudomonadati</taxon>
        <taxon>Pseudomonadota</taxon>
        <taxon>Gammaproteobacteria</taxon>
        <taxon>Lysobacterales</taxon>
        <taxon>Lysobacteraceae</taxon>
        <taxon>Luteimonas</taxon>
    </lineage>
</organism>
<accession>A0A4R5UDR5</accession>
<keyword evidence="3" id="KW-1185">Reference proteome</keyword>
<dbReference type="SUPFAM" id="SSF52821">
    <property type="entry name" value="Rhodanese/Cell cycle control phosphatase"/>
    <property type="match status" value="1"/>
</dbReference>
<dbReference type="InterPro" id="IPR001763">
    <property type="entry name" value="Rhodanese-like_dom"/>
</dbReference>
<comment type="caution">
    <text evidence="2">The sequence shown here is derived from an EMBL/GenBank/DDBJ whole genome shotgun (WGS) entry which is preliminary data.</text>
</comment>
<dbReference type="InterPro" id="IPR020936">
    <property type="entry name" value="TrhO"/>
</dbReference>
<dbReference type="SMART" id="SM00450">
    <property type="entry name" value="RHOD"/>
    <property type="match status" value="1"/>
</dbReference>
<keyword evidence="2" id="KW-0808">Transferase</keyword>
<dbReference type="InterPro" id="IPR036873">
    <property type="entry name" value="Rhodanese-like_dom_sf"/>
</dbReference>
<dbReference type="Pfam" id="PF17773">
    <property type="entry name" value="UPF0176_N"/>
    <property type="match status" value="1"/>
</dbReference>
<reference evidence="2 3" key="1">
    <citation type="submission" date="2019-03" db="EMBL/GenBank/DDBJ databases">
        <title>Luteimonas zhaokaii sp.nov., isolated from the rectal contents of Plateau pika in Yushu, Qinghai Province, China.</title>
        <authorList>
            <person name="Zhang G."/>
        </authorList>
    </citation>
    <scope>NUCLEOTIDE SEQUENCE [LARGE SCALE GENOMIC DNA]</scope>
    <source>
        <strain evidence="2 3">THG-MD21</strain>
    </source>
</reference>
<dbReference type="RefSeq" id="WP_133392796.1">
    <property type="nucleotide sequence ID" value="NZ_SMTG01000002.1"/>
</dbReference>
<dbReference type="Pfam" id="PF00581">
    <property type="entry name" value="Rhodanese"/>
    <property type="match status" value="1"/>
</dbReference>
<gene>
    <name evidence="2" type="ORF">E2F49_04635</name>
</gene>
<protein>
    <submittedName>
        <fullName evidence="2">Sulfurtransferase</fullName>
    </submittedName>
</protein>
<dbReference type="Gene3D" id="3.40.250.10">
    <property type="entry name" value="Rhodanese-like domain"/>
    <property type="match status" value="1"/>
</dbReference>
<dbReference type="GO" id="GO:0016740">
    <property type="term" value="F:transferase activity"/>
    <property type="evidence" value="ECO:0007669"/>
    <property type="project" value="UniProtKB-KW"/>
</dbReference>
<dbReference type="InterPro" id="IPR040503">
    <property type="entry name" value="TRHO_N"/>
</dbReference>
<dbReference type="PROSITE" id="PS50206">
    <property type="entry name" value="RHODANESE_3"/>
    <property type="match status" value="1"/>
</dbReference>
<dbReference type="Gene3D" id="3.30.70.100">
    <property type="match status" value="1"/>
</dbReference>
<dbReference type="EMBL" id="SMTG01000002">
    <property type="protein sequence ID" value="TDK33321.1"/>
    <property type="molecule type" value="Genomic_DNA"/>
</dbReference>
<proteinExistence type="predicted"/>
<feature type="domain" description="Rhodanese" evidence="1">
    <location>
        <begin position="129"/>
        <end position="223"/>
    </location>
</feature>